<dbReference type="Proteomes" id="UP000726136">
    <property type="component" value="Unassembled WGS sequence"/>
</dbReference>
<sequence>MSKLLKLRGFVSISDAQEYLSKAIGEHVSCAELYQLVLSGELVISARFHNHECASVGMFLPFNQEQHSGWLKNNQVPDEWKWVESGNIFYCETRNQHYALAPSVTSITGCWDFAMLGSEATVIDHFYRTQAANSIDGGLFDVDLKIAREDIMLIDGNCIARLQYENNSKSHLHFDYFLNKLVFRKQELNRFIQSLQEESADPLQDKRVLGSKERNTLFNLIKALCNELSIDPFSRGAATPLQEITELAGIPLSNETIRQIISRMKRQ</sequence>
<evidence type="ECO:0000313" key="1">
    <source>
        <dbReference type="EMBL" id="MBF4373343.1"/>
    </source>
</evidence>
<gene>
    <name evidence="1" type="ORF">EAY46_09630</name>
</gene>
<name>A0ABR9Z4N7_VIBAN</name>
<protein>
    <recommendedName>
        <fullName evidence="3">AraC family transcriptional regulator</fullName>
    </recommendedName>
</protein>
<evidence type="ECO:0000313" key="2">
    <source>
        <dbReference type="Proteomes" id="UP000726136"/>
    </source>
</evidence>
<accession>A0ABR9Z4N7</accession>
<organism evidence="1 2">
    <name type="scientific">Vibrio anguillarum</name>
    <name type="common">Listonella anguillarum</name>
    <dbReference type="NCBI Taxonomy" id="55601"/>
    <lineage>
        <taxon>Bacteria</taxon>
        <taxon>Pseudomonadati</taxon>
        <taxon>Pseudomonadota</taxon>
        <taxon>Gammaproteobacteria</taxon>
        <taxon>Vibrionales</taxon>
        <taxon>Vibrionaceae</taxon>
        <taxon>Vibrio</taxon>
    </lineage>
</organism>
<reference evidence="1 2" key="1">
    <citation type="journal article" date="2021" name="PeerJ">
        <title>Analysis of 44 Vibrio anguillarum genomes reveals high genetic diversity.</title>
        <authorList>
            <person name="Hansen M.J."/>
            <person name="Dalsgaard I."/>
        </authorList>
    </citation>
    <scope>NUCLEOTIDE SEQUENCE [LARGE SCALE GENOMIC DNA]</scope>
    <source>
        <strain evidence="1 2">040915-1/1B</strain>
    </source>
</reference>
<comment type="caution">
    <text evidence="1">The sequence shown here is derived from an EMBL/GenBank/DDBJ whole genome shotgun (WGS) entry which is preliminary data.</text>
</comment>
<evidence type="ECO:0008006" key="3">
    <source>
        <dbReference type="Google" id="ProtNLM"/>
    </source>
</evidence>
<keyword evidence="2" id="KW-1185">Reference proteome</keyword>
<dbReference type="EMBL" id="RDPI01000009">
    <property type="protein sequence ID" value="MBF4373343.1"/>
    <property type="molecule type" value="Genomic_DNA"/>
</dbReference>
<proteinExistence type="predicted"/>
<dbReference type="RefSeq" id="WP_194663179.1">
    <property type="nucleotide sequence ID" value="NZ_RDPI01000009.1"/>
</dbReference>